<dbReference type="EMBL" id="KZ110593">
    <property type="protein sequence ID" value="OSX65234.1"/>
    <property type="molecule type" value="Genomic_DNA"/>
</dbReference>
<feature type="compositionally biased region" description="Polar residues" evidence="1">
    <location>
        <begin position="102"/>
        <end position="114"/>
    </location>
</feature>
<organism evidence="3 4">
    <name type="scientific">Postia placenta MAD-698-R-SB12</name>
    <dbReference type="NCBI Taxonomy" id="670580"/>
    <lineage>
        <taxon>Eukaryota</taxon>
        <taxon>Fungi</taxon>
        <taxon>Dikarya</taxon>
        <taxon>Basidiomycota</taxon>
        <taxon>Agaricomycotina</taxon>
        <taxon>Agaricomycetes</taxon>
        <taxon>Polyporales</taxon>
        <taxon>Adustoporiaceae</taxon>
        <taxon>Rhodonia</taxon>
    </lineage>
</organism>
<dbReference type="STRING" id="670580.A0A1X6N9J6"/>
<feature type="compositionally biased region" description="Acidic residues" evidence="1">
    <location>
        <begin position="220"/>
        <end position="229"/>
    </location>
</feature>
<dbReference type="AlphaFoldDB" id="A0A1X6N9J6"/>
<name>A0A1X6N9J6_9APHY</name>
<feature type="region of interest" description="Disordered" evidence="1">
    <location>
        <begin position="205"/>
        <end position="256"/>
    </location>
</feature>
<feature type="compositionally biased region" description="Low complexity" evidence="1">
    <location>
        <begin position="23"/>
        <end position="34"/>
    </location>
</feature>
<feature type="region of interest" description="Disordered" evidence="1">
    <location>
        <begin position="143"/>
        <end position="191"/>
    </location>
</feature>
<evidence type="ECO:0000313" key="3">
    <source>
        <dbReference type="EMBL" id="OSX65234.1"/>
    </source>
</evidence>
<dbReference type="PANTHER" id="PTHR14689:SF0">
    <property type="entry name" value="COILED-COIL DOMAIN-CONTAINING PROTEIN 82"/>
    <property type="match status" value="1"/>
</dbReference>
<evidence type="ECO:0000256" key="1">
    <source>
        <dbReference type="SAM" id="MobiDB-lite"/>
    </source>
</evidence>
<evidence type="ECO:0000259" key="2">
    <source>
        <dbReference type="Pfam" id="PF13926"/>
    </source>
</evidence>
<feature type="compositionally biased region" description="Polar residues" evidence="1">
    <location>
        <begin position="55"/>
        <end position="65"/>
    </location>
</feature>
<sequence length="522" mass="59355">MPRKLSPTKSRQLKQDTLDGFLSSSPGRMSPSSPVRESRTFSRGIRRKRALSPNPRATNVSSDNSDVGDIRFEPDVVESDDKEEASPRRPRTKKRKTRLAGSGSSEEQKTTALDSDNEEVVGIPVTWKSRKEKGKGKRIITIDDSEEEEVEQPRRRKLVRGIRPPTPEEDEADLLDEVDEHRIIEPRLRTRNKKSAFQRNLEKLKKKKRGEVVESSSSQSEDEADEDEPVPFSHAKPDHKDRSSSSEDDGVNAGGEDETFIVEDDNADAPELPVAFSMNTHQDLIHHFKIICQLFVHLAVHPVNNRFSVMEQLLEKEYFSVPLAITRRKITGMRDSLVTSSVWRSAFKKSLETYPEFETVELDFAIPTCDACHLGGRMSTLLGRLSGSPYDNFTYESLQDSDTEDSEGEDSETKSKKEFHLGRFCAARTRCFHKFTHWEYALFESLQREIDELKISGGTRGFVRVAFAGGVQPPNDLSDADGIMDWLDQRGIINMEWQRLKEMMASARNLEMRSKKGEDDEN</sequence>
<feature type="compositionally biased region" description="Acidic residues" evidence="1">
    <location>
        <begin position="167"/>
        <end position="178"/>
    </location>
</feature>
<feature type="compositionally biased region" description="Basic and acidic residues" evidence="1">
    <location>
        <begin position="235"/>
        <end position="245"/>
    </location>
</feature>
<dbReference type="Proteomes" id="UP000194127">
    <property type="component" value="Unassembled WGS sequence"/>
</dbReference>
<dbReference type="Pfam" id="PF13926">
    <property type="entry name" value="DUF4211"/>
    <property type="match status" value="1"/>
</dbReference>
<keyword evidence="4" id="KW-1185">Reference proteome</keyword>
<feature type="domain" description="DUF4211" evidence="2">
    <location>
        <begin position="260"/>
        <end position="394"/>
    </location>
</feature>
<gene>
    <name evidence="3" type="ORF">POSPLADRAFT_1073414</name>
</gene>
<reference evidence="3 4" key="1">
    <citation type="submission" date="2017-04" db="EMBL/GenBank/DDBJ databases">
        <title>Genome Sequence of the Model Brown-Rot Fungus Postia placenta SB12.</title>
        <authorList>
            <consortium name="DOE Joint Genome Institute"/>
            <person name="Gaskell J."/>
            <person name="Kersten P."/>
            <person name="Larrondo L.F."/>
            <person name="Canessa P."/>
            <person name="Martinez D."/>
            <person name="Hibbett D."/>
            <person name="Schmoll M."/>
            <person name="Kubicek C.P."/>
            <person name="Martinez A.T."/>
            <person name="Yadav J."/>
            <person name="Master E."/>
            <person name="Magnuson J.K."/>
            <person name="James T."/>
            <person name="Yaver D."/>
            <person name="Berka R."/>
            <person name="Labutti K."/>
            <person name="Lipzen A."/>
            <person name="Aerts A."/>
            <person name="Barry K."/>
            <person name="Henrissat B."/>
            <person name="Blanchette R."/>
            <person name="Grigoriev I."/>
            <person name="Cullen D."/>
        </authorList>
    </citation>
    <scope>NUCLEOTIDE SEQUENCE [LARGE SCALE GENOMIC DNA]</scope>
    <source>
        <strain evidence="3 4">MAD-698-R-SB12</strain>
    </source>
</reference>
<proteinExistence type="predicted"/>
<dbReference type="GeneID" id="36327554"/>
<feature type="compositionally biased region" description="Basic and acidic residues" evidence="1">
    <location>
        <begin position="179"/>
        <end position="188"/>
    </location>
</feature>
<feature type="compositionally biased region" description="Acidic residues" evidence="1">
    <location>
        <begin position="246"/>
        <end position="256"/>
    </location>
</feature>
<feature type="compositionally biased region" description="Basic residues" evidence="1">
    <location>
        <begin position="88"/>
        <end position="98"/>
    </location>
</feature>
<dbReference type="InterPro" id="IPR025451">
    <property type="entry name" value="DUF4211"/>
</dbReference>
<dbReference type="PANTHER" id="PTHR14689">
    <property type="entry name" value="PHORBOL-ESTER_DAG-TYPE DOMAIN-CONTAINING PROTEIN"/>
    <property type="match status" value="1"/>
</dbReference>
<accession>A0A1X6N9J6</accession>
<dbReference type="GO" id="GO:0005634">
    <property type="term" value="C:nucleus"/>
    <property type="evidence" value="ECO:0007669"/>
    <property type="project" value="TreeGrafter"/>
</dbReference>
<feature type="region of interest" description="Disordered" evidence="1">
    <location>
        <begin position="1"/>
        <end position="120"/>
    </location>
</feature>
<dbReference type="RefSeq" id="XP_024342028.1">
    <property type="nucleotide sequence ID" value="XM_024482605.1"/>
</dbReference>
<dbReference type="OrthoDB" id="21499at2759"/>
<protein>
    <recommendedName>
        <fullName evidence="2">DUF4211 domain-containing protein</fullName>
    </recommendedName>
</protein>
<evidence type="ECO:0000313" key="4">
    <source>
        <dbReference type="Proteomes" id="UP000194127"/>
    </source>
</evidence>